<dbReference type="SUPFAM" id="SSF51206">
    <property type="entry name" value="cAMP-binding domain-like"/>
    <property type="match status" value="1"/>
</dbReference>
<evidence type="ECO:0000256" key="3">
    <source>
        <dbReference type="ARBA" id="ARBA00022475"/>
    </source>
</evidence>
<evidence type="ECO:0000313" key="13">
    <source>
        <dbReference type="Proteomes" id="UP000085678"/>
    </source>
</evidence>
<evidence type="ECO:0000313" key="14">
    <source>
        <dbReference type="RefSeq" id="XP_013420708.1"/>
    </source>
</evidence>
<dbReference type="GO" id="GO:0005216">
    <property type="term" value="F:monoatomic ion channel activity"/>
    <property type="evidence" value="ECO:0007669"/>
    <property type="project" value="InterPro"/>
</dbReference>
<dbReference type="AlphaFoldDB" id="A0A1S3KDK7"/>
<dbReference type="Gene3D" id="1.20.120.350">
    <property type="entry name" value="Voltage-gated potassium channels. Chain C"/>
    <property type="match status" value="1"/>
</dbReference>
<dbReference type="InterPro" id="IPR006153">
    <property type="entry name" value="Cation/H_exchanger_TM"/>
</dbReference>
<dbReference type="InParanoid" id="A0A1S3KDK7"/>
<dbReference type="Pfam" id="PF00027">
    <property type="entry name" value="cNMP_binding"/>
    <property type="match status" value="1"/>
</dbReference>
<feature type="transmembrane region" description="Helical" evidence="10">
    <location>
        <begin position="253"/>
        <end position="278"/>
    </location>
</feature>
<keyword evidence="3" id="KW-1003">Cell membrane</keyword>
<evidence type="ECO:0000259" key="12">
    <source>
        <dbReference type="PROSITE" id="PS50042"/>
    </source>
</evidence>
<keyword evidence="9" id="KW-0739">Sodium transport</keyword>
<gene>
    <name evidence="14" type="primary">LOC106181015</name>
</gene>
<feature type="chain" id="PRO_5010160984" evidence="11">
    <location>
        <begin position="22"/>
        <end position="1121"/>
    </location>
</feature>
<evidence type="ECO:0000256" key="7">
    <source>
        <dbReference type="ARBA" id="ARBA00023065"/>
    </source>
</evidence>
<comment type="subcellular location">
    <subcellularLocation>
        <location evidence="1">Cell membrane</location>
        <topology evidence="1">Multi-pass membrane protein</topology>
    </subcellularLocation>
</comment>
<name>A0A1S3KDK7_LINAN</name>
<evidence type="ECO:0000256" key="6">
    <source>
        <dbReference type="ARBA" id="ARBA00023053"/>
    </source>
</evidence>
<feature type="transmembrane region" description="Helical" evidence="10">
    <location>
        <begin position="224"/>
        <end position="241"/>
    </location>
</feature>
<dbReference type="PANTHER" id="PTHR10110">
    <property type="entry name" value="SODIUM/HYDROGEN EXCHANGER"/>
    <property type="match status" value="1"/>
</dbReference>
<reference evidence="14" key="1">
    <citation type="submission" date="2025-08" db="UniProtKB">
        <authorList>
            <consortium name="RefSeq"/>
        </authorList>
    </citation>
    <scope>IDENTIFICATION</scope>
    <source>
        <tissue evidence="14">Gonads</tissue>
    </source>
</reference>
<feature type="transmembrane region" description="Helical" evidence="10">
    <location>
        <begin position="331"/>
        <end position="356"/>
    </location>
</feature>
<dbReference type="InterPro" id="IPR018490">
    <property type="entry name" value="cNMP-bd_dom_sf"/>
</dbReference>
<dbReference type="GO" id="GO:0015385">
    <property type="term" value="F:sodium:proton antiporter activity"/>
    <property type="evidence" value="ECO:0007669"/>
    <property type="project" value="InterPro"/>
</dbReference>
<dbReference type="Gene3D" id="2.60.120.10">
    <property type="entry name" value="Jelly Rolls"/>
    <property type="match status" value="1"/>
</dbReference>
<protein>
    <submittedName>
        <fullName evidence="14">Sodium/hydrogen exchanger 10</fullName>
    </submittedName>
</protein>
<dbReference type="OrthoDB" id="441412at2759"/>
<dbReference type="KEGG" id="lak:106181015"/>
<evidence type="ECO:0000256" key="8">
    <source>
        <dbReference type="ARBA" id="ARBA00023136"/>
    </source>
</evidence>
<dbReference type="GeneID" id="106181015"/>
<keyword evidence="6" id="KW-0915">Sodium</keyword>
<sequence>MDPHLLLHIFLPVLVFESAFAMEAHTFIKSFMQIVVLAIPGLLLASVLTGLLAMYVFQYNWELADSMMFGSILSATDPVAVVALLREVGASKQLGTLIEGESLLNDGAAIVLFNVLRKISKSAGQSVDGGEIVLNFIQIVFGGTLFGFVMAKLTTLWLSEIFNDALTEITITLACTYMTYFIGENFFGVSGVLAIVVVGVILNAERTSISPEVEAFLHRFWEMMAYLANTLIFILVGVVITERSLSHAVGKDWFYMIALYFGIIVIRALVICLFSPVLKRIGYGMNWKNGAVMTWGGLRGAVGLALGLLVAQDPELNPDAPINIKGNKMLLHVSGIVILTLLINATTISTLLKILGMSDISTAKRMTMANAVRHLKETKGRTLNVLKADRFLADADWDMVEESCEISDPYHTTEEEAELDSLVYYNRTTTCPDCETAVPAEPSPQEYKEMVNEARLRMLRAEKVSYWKQFEHGMLSREAVRKLVDQTEHAADHEGGFVDVEEIKKSWQIKGIYPLLKRKLESWILDTKIQSVPPPKRPLLRKIYKMVNSVAFESIVYTVIFLNMIPIIVETSWDISNEEHHKVMFDIINYIFFSLYIIEAGLKILSYGKYYFASHWNKFDLVIIALSVVDIAIDLTVDLGSAAEAFNPNLLKIPKIFRLLRMSRLLRLFKPLIPKIIAFLNRQINQMLSYGYDVGKGYVVGEEEVKKLIDHINDNKKIAVILKQVSDKGRLEVIRELGLLQREHPGIAVSVKTRQAIRSVLNTLRDSILELRGDGLLDEMEGQKLEMMVEERMKKLLKAPSSIPPPSPIHLLRNVAWLKGDDRLLEFFVERAELLTYNYGDTLMRRGDLPNGIYILLSGMVKLQGVNEDKTEGGISHDEEVMDYLSAGNVLGEMGFLTNSPRNADIICETSVQVYLIKLEDMLLALHTFVEEPSLEYRLWHVCAVRLSTTIMLNQPQYQGWTKEKMQMYLESSFLVSTEDLNVFDTTQYDSVMLIQGTATDFISREEYQGPCFIPRNCTKLKFAPNDYPNHIILVVPKEDIPALLPPDRGSKASVKPKYSHYKSSFCLRHASQHRIDLQTRISKTKASENASKTSLTARIWTRLSSTDNTLSPHMALPPIV</sequence>
<evidence type="ECO:0000256" key="9">
    <source>
        <dbReference type="ARBA" id="ARBA00023201"/>
    </source>
</evidence>
<evidence type="ECO:0000256" key="1">
    <source>
        <dbReference type="ARBA" id="ARBA00004651"/>
    </source>
</evidence>
<keyword evidence="5 10" id="KW-1133">Transmembrane helix</keyword>
<dbReference type="Pfam" id="PF00520">
    <property type="entry name" value="Ion_trans"/>
    <property type="match status" value="1"/>
</dbReference>
<dbReference type="PROSITE" id="PS50042">
    <property type="entry name" value="CNMP_BINDING_3"/>
    <property type="match status" value="1"/>
</dbReference>
<evidence type="ECO:0000256" key="5">
    <source>
        <dbReference type="ARBA" id="ARBA00022989"/>
    </source>
</evidence>
<evidence type="ECO:0000256" key="11">
    <source>
        <dbReference type="SAM" id="SignalP"/>
    </source>
</evidence>
<evidence type="ECO:0000256" key="10">
    <source>
        <dbReference type="SAM" id="Phobius"/>
    </source>
</evidence>
<feature type="transmembrane region" description="Helical" evidence="10">
    <location>
        <begin position="31"/>
        <end position="55"/>
    </location>
</feature>
<keyword evidence="8 10" id="KW-0472">Membrane</keyword>
<dbReference type="InterPro" id="IPR000595">
    <property type="entry name" value="cNMP-bd_dom"/>
</dbReference>
<dbReference type="RefSeq" id="XP_013420708.1">
    <property type="nucleotide sequence ID" value="XM_013565254.1"/>
</dbReference>
<dbReference type="Proteomes" id="UP000085678">
    <property type="component" value="Unplaced"/>
</dbReference>
<feature type="transmembrane region" description="Helical" evidence="10">
    <location>
        <begin position="290"/>
        <end position="311"/>
    </location>
</feature>
<dbReference type="InterPro" id="IPR005821">
    <property type="entry name" value="Ion_trans_dom"/>
</dbReference>
<feature type="transmembrane region" description="Helical" evidence="10">
    <location>
        <begin position="619"/>
        <end position="637"/>
    </location>
</feature>
<feature type="domain" description="Cyclic nucleotide-binding" evidence="12">
    <location>
        <begin position="828"/>
        <end position="917"/>
    </location>
</feature>
<dbReference type="GO" id="GO:0005886">
    <property type="term" value="C:plasma membrane"/>
    <property type="evidence" value="ECO:0007669"/>
    <property type="project" value="UniProtKB-SubCell"/>
</dbReference>
<dbReference type="InterPro" id="IPR018422">
    <property type="entry name" value="Cation/H_exchanger_CPA1"/>
</dbReference>
<dbReference type="CDD" id="cd00038">
    <property type="entry name" value="CAP_ED"/>
    <property type="match status" value="1"/>
</dbReference>
<evidence type="ECO:0000256" key="2">
    <source>
        <dbReference type="ARBA" id="ARBA00022448"/>
    </source>
</evidence>
<dbReference type="PANTHER" id="PTHR10110:SF86">
    <property type="entry name" value="SODIUM_HYDROGEN EXCHANGER 7"/>
    <property type="match status" value="1"/>
</dbReference>
<proteinExistence type="predicted"/>
<dbReference type="GO" id="GO:0098719">
    <property type="term" value="P:sodium ion import across plasma membrane"/>
    <property type="evidence" value="ECO:0007669"/>
    <property type="project" value="TreeGrafter"/>
</dbReference>
<feature type="transmembrane region" description="Helical" evidence="10">
    <location>
        <begin position="67"/>
        <end position="85"/>
    </location>
</feature>
<dbReference type="SUPFAM" id="SSF81324">
    <property type="entry name" value="Voltage-gated potassium channels"/>
    <property type="match status" value="1"/>
</dbReference>
<dbReference type="GO" id="GO:0051453">
    <property type="term" value="P:regulation of intracellular pH"/>
    <property type="evidence" value="ECO:0007669"/>
    <property type="project" value="TreeGrafter"/>
</dbReference>
<dbReference type="GO" id="GO:0015386">
    <property type="term" value="F:potassium:proton antiporter activity"/>
    <property type="evidence" value="ECO:0007669"/>
    <property type="project" value="TreeGrafter"/>
</dbReference>
<feature type="signal peptide" evidence="11">
    <location>
        <begin position="1"/>
        <end position="21"/>
    </location>
</feature>
<dbReference type="Pfam" id="PF00999">
    <property type="entry name" value="Na_H_Exchanger"/>
    <property type="match status" value="1"/>
</dbReference>
<feature type="transmembrane region" description="Helical" evidence="10">
    <location>
        <begin position="587"/>
        <end position="607"/>
    </location>
</feature>
<dbReference type="InterPro" id="IPR027359">
    <property type="entry name" value="Volt_channel_dom_sf"/>
</dbReference>
<feature type="transmembrane region" description="Helical" evidence="10">
    <location>
        <begin position="546"/>
        <end position="567"/>
    </location>
</feature>
<keyword evidence="2" id="KW-0813">Transport</keyword>
<keyword evidence="11" id="KW-0732">Signal</keyword>
<accession>A0A1S3KDK7</accession>
<dbReference type="Gene3D" id="6.10.140.1330">
    <property type="match status" value="1"/>
</dbReference>
<keyword evidence="4 10" id="KW-0812">Transmembrane</keyword>
<feature type="transmembrane region" description="Helical" evidence="10">
    <location>
        <begin position="186"/>
        <end position="204"/>
    </location>
</feature>
<keyword evidence="7" id="KW-0406">Ion transport</keyword>
<keyword evidence="13" id="KW-1185">Reference proteome</keyword>
<dbReference type="STRING" id="7574.A0A1S3KDK7"/>
<dbReference type="InterPro" id="IPR014710">
    <property type="entry name" value="RmlC-like_jellyroll"/>
</dbReference>
<evidence type="ECO:0000256" key="4">
    <source>
        <dbReference type="ARBA" id="ARBA00022692"/>
    </source>
</evidence>
<organism evidence="13 14">
    <name type="scientific">Lingula anatina</name>
    <name type="common">Brachiopod</name>
    <name type="synonym">Lingula unguis</name>
    <dbReference type="NCBI Taxonomy" id="7574"/>
    <lineage>
        <taxon>Eukaryota</taxon>
        <taxon>Metazoa</taxon>
        <taxon>Spiralia</taxon>
        <taxon>Lophotrochozoa</taxon>
        <taxon>Brachiopoda</taxon>
        <taxon>Linguliformea</taxon>
        <taxon>Lingulata</taxon>
        <taxon>Lingulida</taxon>
        <taxon>Linguloidea</taxon>
        <taxon>Lingulidae</taxon>
        <taxon>Lingula</taxon>
    </lineage>
</organism>